<accession>A0AAD9PBB6</accession>
<evidence type="ECO:0000313" key="10">
    <source>
        <dbReference type="Proteomes" id="UP001209878"/>
    </source>
</evidence>
<keyword evidence="4" id="KW-0496">Mitochondrion</keyword>
<comment type="subcellular location">
    <subcellularLocation>
        <location evidence="1">Mitochondrion</location>
    </subcellularLocation>
</comment>
<comment type="function">
    <text evidence="6">Required for mitoribosome formation and stability, and mitochondrial translation.</text>
</comment>
<evidence type="ECO:0000256" key="2">
    <source>
        <dbReference type="ARBA" id="ARBA00006242"/>
    </source>
</evidence>
<evidence type="ECO:0000256" key="6">
    <source>
        <dbReference type="ARBA" id="ARBA00059792"/>
    </source>
</evidence>
<dbReference type="PRINTS" id="PR00395">
    <property type="entry name" value="RIBOSOMALS2"/>
</dbReference>
<evidence type="ECO:0000256" key="4">
    <source>
        <dbReference type="ARBA" id="ARBA00023128"/>
    </source>
</evidence>
<sequence length="269" mass="29445">MIVSVAVSRCLRPCSTKRWASTSQRLLTAASMQPSVSNPQHDNIVENASSESLGGEVRQVIDPLKHPDYFGVADLFTLSDLFDARVHLGHKVGVRNAYMKPYIFGSRLGVDILDLEQTVPRLRLALNFTAHVAYRGGIILFISRSPQTLPLVEATARECGEYAHCRFWKGGSFTNATVQFAAVTRLPDVCVFVSTHDTVFEPHCAVAECAKMNIPTVGIVDSSCDPRLFTYPVPGNDDTPSAVKLYCRLFKEAILGAKAKRKEATDGAA</sequence>
<dbReference type="CDD" id="cd01425">
    <property type="entry name" value="RPS2"/>
    <property type="match status" value="1"/>
</dbReference>
<dbReference type="EMBL" id="JAODUO010000050">
    <property type="protein sequence ID" value="KAK2191569.1"/>
    <property type="molecule type" value="Genomic_DNA"/>
</dbReference>
<evidence type="ECO:0000256" key="5">
    <source>
        <dbReference type="ARBA" id="ARBA00023274"/>
    </source>
</evidence>
<name>A0AAD9PBB6_RIDPI</name>
<dbReference type="Pfam" id="PF00318">
    <property type="entry name" value="Ribosomal_S2"/>
    <property type="match status" value="2"/>
</dbReference>
<reference evidence="9" key="1">
    <citation type="journal article" date="2023" name="Mol. Biol. Evol.">
        <title>Third-Generation Sequencing Reveals the Adaptive Role of the Epigenome in Three Deep-Sea Polychaetes.</title>
        <authorList>
            <person name="Perez M."/>
            <person name="Aroh O."/>
            <person name="Sun Y."/>
            <person name="Lan Y."/>
            <person name="Juniper S.K."/>
            <person name="Young C.R."/>
            <person name="Angers B."/>
            <person name="Qian P.Y."/>
        </authorList>
    </citation>
    <scope>NUCLEOTIDE SEQUENCE</scope>
    <source>
        <strain evidence="9">R07B-5</strain>
    </source>
</reference>
<dbReference type="InterPro" id="IPR018130">
    <property type="entry name" value="Ribosomal_uS2_CS"/>
</dbReference>
<evidence type="ECO:0000313" key="9">
    <source>
        <dbReference type="EMBL" id="KAK2191569.1"/>
    </source>
</evidence>
<protein>
    <recommendedName>
        <fullName evidence="7">Small ribosomal subunit protein uS2m</fullName>
    </recommendedName>
    <alternativeName>
        <fullName evidence="8">28S ribosomal protein S2, mitochondrial</fullName>
    </alternativeName>
</protein>
<evidence type="ECO:0000256" key="7">
    <source>
        <dbReference type="ARBA" id="ARBA00071390"/>
    </source>
</evidence>
<gene>
    <name evidence="9" type="ORF">NP493_51g05064</name>
</gene>
<dbReference type="GO" id="GO:0005763">
    <property type="term" value="C:mitochondrial small ribosomal subunit"/>
    <property type="evidence" value="ECO:0007669"/>
    <property type="project" value="UniProtKB-ARBA"/>
</dbReference>
<dbReference type="PANTHER" id="PTHR12534">
    <property type="entry name" value="30S RIBOSOMAL PROTEIN S2 PROKARYOTIC AND ORGANELLAR"/>
    <property type="match status" value="1"/>
</dbReference>
<comment type="similarity">
    <text evidence="2">Belongs to the universal ribosomal protein uS2 family.</text>
</comment>
<dbReference type="FunFam" id="3.40.50.10490:FF:000026">
    <property type="entry name" value="28S ribosomal protein S2, mitochondrial"/>
    <property type="match status" value="1"/>
</dbReference>
<dbReference type="PROSITE" id="PS00962">
    <property type="entry name" value="RIBOSOMAL_S2_1"/>
    <property type="match status" value="1"/>
</dbReference>
<proteinExistence type="inferred from homology"/>
<dbReference type="SUPFAM" id="SSF52313">
    <property type="entry name" value="Ribosomal protein S2"/>
    <property type="match status" value="1"/>
</dbReference>
<dbReference type="GO" id="GO:0005743">
    <property type="term" value="C:mitochondrial inner membrane"/>
    <property type="evidence" value="ECO:0007669"/>
    <property type="project" value="UniProtKB-ARBA"/>
</dbReference>
<keyword evidence="5" id="KW-0687">Ribonucleoprotein</keyword>
<dbReference type="GO" id="GO:0003735">
    <property type="term" value="F:structural constituent of ribosome"/>
    <property type="evidence" value="ECO:0007669"/>
    <property type="project" value="InterPro"/>
</dbReference>
<dbReference type="AlphaFoldDB" id="A0AAD9PBB6"/>
<evidence type="ECO:0000256" key="8">
    <source>
        <dbReference type="ARBA" id="ARBA00083109"/>
    </source>
</evidence>
<dbReference type="InterPro" id="IPR005706">
    <property type="entry name" value="Ribosomal_uS2_bac/mit/plastid"/>
</dbReference>
<dbReference type="InterPro" id="IPR001865">
    <property type="entry name" value="Ribosomal_uS2"/>
</dbReference>
<keyword evidence="3" id="KW-0689">Ribosomal protein</keyword>
<comment type="caution">
    <text evidence="9">The sequence shown here is derived from an EMBL/GenBank/DDBJ whole genome shotgun (WGS) entry which is preliminary data.</text>
</comment>
<dbReference type="InterPro" id="IPR023591">
    <property type="entry name" value="Ribosomal_uS2_flav_dom_sf"/>
</dbReference>
<keyword evidence="10" id="KW-1185">Reference proteome</keyword>
<dbReference type="PANTHER" id="PTHR12534:SF0">
    <property type="entry name" value="SMALL RIBOSOMAL SUBUNIT PROTEIN US2M"/>
    <property type="match status" value="1"/>
</dbReference>
<dbReference type="Proteomes" id="UP001209878">
    <property type="component" value="Unassembled WGS sequence"/>
</dbReference>
<evidence type="ECO:0000256" key="3">
    <source>
        <dbReference type="ARBA" id="ARBA00022980"/>
    </source>
</evidence>
<evidence type="ECO:0000256" key="1">
    <source>
        <dbReference type="ARBA" id="ARBA00004173"/>
    </source>
</evidence>
<dbReference type="HAMAP" id="MF_00291_B">
    <property type="entry name" value="Ribosomal_uS2_B"/>
    <property type="match status" value="1"/>
</dbReference>
<dbReference type="Gene3D" id="3.40.50.10490">
    <property type="entry name" value="Glucose-6-phosphate isomerase like protein, domain 1"/>
    <property type="match status" value="1"/>
</dbReference>
<dbReference type="GO" id="GO:0006412">
    <property type="term" value="P:translation"/>
    <property type="evidence" value="ECO:0007669"/>
    <property type="project" value="InterPro"/>
</dbReference>
<organism evidence="9 10">
    <name type="scientific">Ridgeia piscesae</name>
    <name type="common">Tubeworm</name>
    <dbReference type="NCBI Taxonomy" id="27915"/>
    <lineage>
        <taxon>Eukaryota</taxon>
        <taxon>Metazoa</taxon>
        <taxon>Spiralia</taxon>
        <taxon>Lophotrochozoa</taxon>
        <taxon>Annelida</taxon>
        <taxon>Polychaeta</taxon>
        <taxon>Sedentaria</taxon>
        <taxon>Canalipalpata</taxon>
        <taxon>Sabellida</taxon>
        <taxon>Siboglinidae</taxon>
        <taxon>Ridgeia</taxon>
    </lineage>
</organism>